<evidence type="ECO:0000313" key="7">
    <source>
        <dbReference type="EMBL" id="MBC8208990.1"/>
    </source>
</evidence>
<feature type="transmembrane region" description="Helical" evidence="6">
    <location>
        <begin position="20"/>
        <end position="47"/>
    </location>
</feature>
<protein>
    <submittedName>
        <fullName evidence="7">OadG family protein</fullName>
    </submittedName>
</protein>
<evidence type="ECO:0000256" key="1">
    <source>
        <dbReference type="ARBA" id="ARBA00004236"/>
    </source>
</evidence>
<keyword evidence="5 6" id="KW-0472">Membrane</keyword>
<dbReference type="InterPro" id="IPR005899">
    <property type="entry name" value="Na_pump_deCOase"/>
</dbReference>
<name>A0A8J6TCV3_9BACT</name>
<dbReference type="Proteomes" id="UP000599024">
    <property type="component" value="Unassembled WGS sequence"/>
</dbReference>
<evidence type="ECO:0000256" key="5">
    <source>
        <dbReference type="ARBA" id="ARBA00023136"/>
    </source>
</evidence>
<evidence type="ECO:0000256" key="4">
    <source>
        <dbReference type="ARBA" id="ARBA00022989"/>
    </source>
</evidence>
<keyword evidence="4 6" id="KW-1133">Transmembrane helix</keyword>
<dbReference type="GO" id="GO:0036376">
    <property type="term" value="P:sodium ion export across plasma membrane"/>
    <property type="evidence" value="ECO:0007669"/>
    <property type="project" value="InterPro"/>
</dbReference>
<reference evidence="7 8" key="1">
    <citation type="submission" date="2020-08" db="EMBL/GenBank/DDBJ databases">
        <title>Bridging the membrane lipid divide: bacteria of the FCB group superphylum have the potential to synthesize archaeal ether lipids.</title>
        <authorList>
            <person name="Villanueva L."/>
            <person name="Von Meijenfeldt F.A.B."/>
            <person name="Westbye A.B."/>
            <person name="Yadav S."/>
            <person name="Hopmans E.C."/>
            <person name="Dutilh B.E."/>
            <person name="Sinninghe Damste J.S."/>
        </authorList>
    </citation>
    <scope>NUCLEOTIDE SEQUENCE [LARGE SCALE GENOMIC DNA]</scope>
    <source>
        <strain evidence="7">NIOZ-UU81</strain>
    </source>
</reference>
<keyword evidence="2" id="KW-1003">Cell membrane</keyword>
<evidence type="ECO:0000256" key="6">
    <source>
        <dbReference type="SAM" id="Phobius"/>
    </source>
</evidence>
<dbReference type="EMBL" id="JACNLK010000068">
    <property type="protein sequence ID" value="MBC8208990.1"/>
    <property type="molecule type" value="Genomic_DNA"/>
</dbReference>
<accession>A0A8J6TCV3</accession>
<comment type="subcellular location">
    <subcellularLocation>
        <location evidence="1">Cell membrane</location>
    </subcellularLocation>
</comment>
<evidence type="ECO:0000256" key="3">
    <source>
        <dbReference type="ARBA" id="ARBA00022692"/>
    </source>
</evidence>
<gene>
    <name evidence="7" type="ORF">H8E79_07475</name>
</gene>
<evidence type="ECO:0000313" key="8">
    <source>
        <dbReference type="Proteomes" id="UP000599024"/>
    </source>
</evidence>
<dbReference type="GO" id="GO:0015081">
    <property type="term" value="F:sodium ion transmembrane transporter activity"/>
    <property type="evidence" value="ECO:0007669"/>
    <property type="project" value="InterPro"/>
</dbReference>
<organism evidence="7 8">
    <name type="scientific">Candidatus Desulfatifera sulfidica</name>
    <dbReference type="NCBI Taxonomy" id="2841691"/>
    <lineage>
        <taxon>Bacteria</taxon>
        <taxon>Pseudomonadati</taxon>
        <taxon>Thermodesulfobacteriota</taxon>
        <taxon>Desulfobulbia</taxon>
        <taxon>Desulfobulbales</taxon>
        <taxon>Desulfobulbaceae</taxon>
        <taxon>Candidatus Desulfatifera</taxon>
    </lineage>
</organism>
<dbReference type="AlphaFoldDB" id="A0A8J6TCV3"/>
<dbReference type="GO" id="GO:0005886">
    <property type="term" value="C:plasma membrane"/>
    <property type="evidence" value="ECO:0007669"/>
    <property type="project" value="UniProtKB-SubCell"/>
</dbReference>
<evidence type="ECO:0000256" key="2">
    <source>
        <dbReference type="ARBA" id="ARBA00022475"/>
    </source>
</evidence>
<keyword evidence="3 6" id="KW-0812">Transmembrane</keyword>
<sequence length="127" mass="14300">MDFLQTGLANLIEPGFNALIFSLFGMGLVFSGLVVIGLYIIFLPKLLNLFQKRSRKKTEPATPATPDTKHEILLAIATALHLQSNFPDENERLTWKSHGDLESPWLVSKRMHALAQRKSQSSPWRQG</sequence>
<comment type="caution">
    <text evidence="7">The sequence shown here is derived from an EMBL/GenBank/DDBJ whole genome shotgun (WGS) entry which is preliminary data.</text>
</comment>
<dbReference type="Pfam" id="PF04277">
    <property type="entry name" value="OAD_gamma"/>
    <property type="match status" value="1"/>
</dbReference>
<proteinExistence type="predicted"/>